<evidence type="ECO:0000313" key="3">
    <source>
        <dbReference type="Proteomes" id="UP001153737"/>
    </source>
</evidence>
<evidence type="ECO:0000256" key="1">
    <source>
        <dbReference type="SAM" id="MobiDB-lite"/>
    </source>
</evidence>
<dbReference type="EMBL" id="OU896715">
    <property type="protein sequence ID" value="CAG9825717.1"/>
    <property type="molecule type" value="Genomic_DNA"/>
</dbReference>
<evidence type="ECO:0000313" key="2">
    <source>
        <dbReference type="EMBL" id="CAG9825717.1"/>
    </source>
</evidence>
<name>A0A9N9SJQ4_PHACE</name>
<feature type="region of interest" description="Disordered" evidence="1">
    <location>
        <begin position="1"/>
        <end position="37"/>
    </location>
</feature>
<organism evidence="2 3">
    <name type="scientific">Phaedon cochleariae</name>
    <name type="common">Mustard beetle</name>
    <dbReference type="NCBI Taxonomy" id="80249"/>
    <lineage>
        <taxon>Eukaryota</taxon>
        <taxon>Metazoa</taxon>
        <taxon>Ecdysozoa</taxon>
        <taxon>Arthropoda</taxon>
        <taxon>Hexapoda</taxon>
        <taxon>Insecta</taxon>
        <taxon>Pterygota</taxon>
        <taxon>Neoptera</taxon>
        <taxon>Endopterygota</taxon>
        <taxon>Coleoptera</taxon>
        <taxon>Polyphaga</taxon>
        <taxon>Cucujiformia</taxon>
        <taxon>Chrysomeloidea</taxon>
        <taxon>Chrysomelidae</taxon>
        <taxon>Chrysomelinae</taxon>
        <taxon>Chrysomelini</taxon>
        <taxon>Phaedon</taxon>
    </lineage>
</organism>
<feature type="compositionally biased region" description="Polar residues" evidence="1">
    <location>
        <begin position="24"/>
        <end position="33"/>
    </location>
</feature>
<accession>A0A9N9SJQ4</accession>
<keyword evidence="3" id="KW-1185">Reference proteome</keyword>
<dbReference type="Proteomes" id="UP001153737">
    <property type="component" value="Chromosome 9"/>
</dbReference>
<gene>
    <name evidence="2" type="ORF">PHAECO_LOCUS12608</name>
</gene>
<reference evidence="2" key="2">
    <citation type="submission" date="2022-10" db="EMBL/GenBank/DDBJ databases">
        <authorList>
            <consortium name="ENA_rothamsted_submissions"/>
            <consortium name="culmorum"/>
            <person name="King R."/>
        </authorList>
    </citation>
    <scope>NUCLEOTIDE SEQUENCE</scope>
</reference>
<protein>
    <submittedName>
        <fullName evidence="2">Uncharacterized protein</fullName>
    </submittedName>
</protein>
<reference evidence="2" key="1">
    <citation type="submission" date="2022-01" db="EMBL/GenBank/DDBJ databases">
        <authorList>
            <person name="King R."/>
        </authorList>
    </citation>
    <scope>NUCLEOTIDE SEQUENCE</scope>
</reference>
<sequence length="97" mass="11222">MDNPPENEQSDEDMSDNKMIANEQMPTTSSGSGNIEIILNDNSSDDVNFDELVAEQQKEHTFSDYVERKSTDVSIVKFKNIVREMESFVYRWSHIEN</sequence>
<proteinExistence type="predicted"/>
<dbReference type="AlphaFoldDB" id="A0A9N9SJQ4"/>